<dbReference type="AlphaFoldDB" id="A0A6L3Z3I4"/>
<dbReference type="EMBL" id="WBWS01000016">
    <property type="protein sequence ID" value="KAB2766864.1"/>
    <property type="molecule type" value="Genomic_DNA"/>
</dbReference>
<reference evidence="1 2" key="1">
    <citation type="submission" date="2019-09" db="EMBL/GenBank/DDBJ databases">
        <title>Taxonomic organization of the family Brucellaceae based on a phylogenomic approach.</title>
        <authorList>
            <person name="Leclercq S."/>
            <person name="Cloeckaert A."/>
            <person name="Zygmunt M.S."/>
        </authorList>
    </citation>
    <scope>NUCLEOTIDE SEQUENCE [LARGE SCALE GENOMIC DNA]</scope>
    <source>
        <strain evidence="1 2">LMG 3313</strain>
    </source>
</reference>
<dbReference type="RefSeq" id="WP_125301293.1">
    <property type="nucleotide sequence ID" value="NZ_JBBGZE010000001.1"/>
</dbReference>
<gene>
    <name evidence="1" type="ORF">F9L04_16490</name>
</gene>
<name>A0A6L3Z3I4_BRUAN</name>
<evidence type="ECO:0000313" key="2">
    <source>
        <dbReference type="Proteomes" id="UP000481876"/>
    </source>
</evidence>
<comment type="caution">
    <text evidence="1">The sequence shown here is derived from an EMBL/GenBank/DDBJ whole genome shotgun (WGS) entry which is preliminary data.</text>
</comment>
<sequence length="253" mass="28604">MEIIILALLGFGAYKLYQFANTRTGLEAVRAYMFLEALNKGVTPTEANKAIQRAALDLNSVLMQNAIAMAAIEYREVHGGKILPVIGQAYRKGLQSTMPFWYRAGALAVPRTLSVDVAYGEQRDDAIRLTNGMEYERYYRTYLNEVARLSGKSNDEITIAHFLDDEGCRRAYRDGIDVLVLATVFCEIHSINREAYNEYSAYYDIFVREAERLSEKRGGANSVMKSMGENRVRQSFLNGLHPRLAADDFIRSL</sequence>
<dbReference type="Proteomes" id="UP000481876">
    <property type="component" value="Unassembled WGS sequence"/>
</dbReference>
<protein>
    <submittedName>
        <fullName evidence="1">Uncharacterized protein</fullName>
    </submittedName>
</protein>
<accession>A0A6L3Z3I4</accession>
<evidence type="ECO:0000313" key="1">
    <source>
        <dbReference type="EMBL" id="KAB2766864.1"/>
    </source>
</evidence>
<organism evidence="1 2">
    <name type="scientific">Brucella anthropi</name>
    <name type="common">Ochrobactrum anthropi</name>
    <dbReference type="NCBI Taxonomy" id="529"/>
    <lineage>
        <taxon>Bacteria</taxon>
        <taxon>Pseudomonadati</taxon>
        <taxon>Pseudomonadota</taxon>
        <taxon>Alphaproteobacteria</taxon>
        <taxon>Hyphomicrobiales</taxon>
        <taxon>Brucellaceae</taxon>
        <taxon>Brucella/Ochrobactrum group</taxon>
        <taxon>Brucella</taxon>
    </lineage>
</organism>
<proteinExistence type="predicted"/>